<dbReference type="Proteomes" id="UP000236454">
    <property type="component" value="Unassembled WGS sequence"/>
</dbReference>
<reference evidence="2 3" key="1">
    <citation type="submission" date="2016-10" db="EMBL/GenBank/DDBJ databases">
        <authorList>
            <person name="de Groot N.N."/>
        </authorList>
    </citation>
    <scope>NUCLEOTIDE SEQUENCE [LARGE SCALE GENOMIC DNA]</scope>
    <source>
        <strain evidence="2 3">CGMCC 1.7005</strain>
    </source>
</reference>
<accession>A0A1I6Y551</accession>
<evidence type="ECO:0000256" key="1">
    <source>
        <dbReference type="SAM" id="SignalP"/>
    </source>
</evidence>
<proteinExistence type="predicted"/>
<dbReference type="OrthoDB" id="1467871at2"/>
<name>A0A1I6Y551_9FLAO</name>
<keyword evidence="1" id="KW-0732">Signal</keyword>
<dbReference type="STRING" id="477690.SAMN05216474_0664"/>
<keyword evidence="3" id="KW-1185">Reference proteome</keyword>
<feature type="chain" id="PRO_5014699306" description="Lipoprotein" evidence="1">
    <location>
        <begin position="25"/>
        <end position="218"/>
    </location>
</feature>
<gene>
    <name evidence="2" type="ORF">SAMN05216474_0664</name>
</gene>
<sequence length="218" mass="24838">MKRYNVLLACSLALLTITACSKKAEVEAVDYKDIMPTSEREYQEGLERDTLEHKEVFYLANAVKEDSLLLENVQGLQLKKLTNDFAYFPDRLNYSQKWARVGNLDSLKFTVVKWTFSDSVLTENAFFNWLDCFGERCASVRVGEDANFSDLTIFLEVTQREILFASSSEIEDLAPIVEVLKDELLGEDKYILEQKSGKKANWLVLPADVKGTPIQSDL</sequence>
<dbReference type="AlphaFoldDB" id="A0A1I6Y551"/>
<dbReference type="PROSITE" id="PS51257">
    <property type="entry name" value="PROKAR_LIPOPROTEIN"/>
    <property type="match status" value="1"/>
</dbReference>
<evidence type="ECO:0008006" key="4">
    <source>
        <dbReference type="Google" id="ProtNLM"/>
    </source>
</evidence>
<evidence type="ECO:0000313" key="2">
    <source>
        <dbReference type="EMBL" id="SFT45606.1"/>
    </source>
</evidence>
<organism evidence="2 3">
    <name type="scientific">Lishizhenia tianjinensis</name>
    <dbReference type="NCBI Taxonomy" id="477690"/>
    <lineage>
        <taxon>Bacteria</taxon>
        <taxon>Pseudomonadati</taxon>
        <taxon>Bacteroidota</taxon>
        <taxon>Flavobacteriia</taxon>
        <taxon>Flavobacteriales</taxon>
        <taxon>Crocinitomicaceae</taxon>
        <taxon>Lishizhenia</taxon>
    </lineage>
</organism>
<dbReference type="EMBL" id="FPAS01000001">
    <property type="protein sequence ID" value="SFT45606.1"/>
    <property type="molecule type" value="Genomic_DNA"/>
</dbReference>
<protein>
    <recommendedName>
        <fullName evidence="4">Lipoprotein</fullName>
    </recommendedName>
</protein>
<feature type="signal peptide" evidence="1">
    <location>
        <begin position="1"/>
        <end position="24"/>
    </location>
</feature>
<evidence type="ECO:0000313" key="3">
    <source>
        <dbReference type="Proteomes" id="UP000236454"/>
    </source>
</evidence>
<dbReference type="RefSeq" id="WP_090246294.1">
    <property type="nucleotide sequence ID" value="NZ_FPAS01000001.1"/>
</dbReference>